<dbReference type="AlphaFoldDB" id="A0A2T6AY69"/>
<keyword evidence="3" id="KW-1185">Reference proteome</keyword>
<reference evidence="2 3" key="1">
    <citation type="submission" date="2018-04" db="EMBL/GenBank/DDBJ databases">
        <title>Genomic Encyclopedia of Archaeal and Bacterial Type Strains, Phase II (KMG-II): from individual species to whole genera.</title>
        <authorList>
            <person name="Goeker M."/>
        </authorList>
    </citation>
    <scope>NUCLEOTIDE SEQUENCE [LARGE SCALE GENOMIC DNA]</scope>
    <source>
        <strain evidence="2 3">DSM 29329</strain>
    </source>
</reference>
<dbReference type="Proteomes" id="UP000244069">
    <property type="component" value="Unassembled WGS sequence"/>
</dbReference>
<feature type="region of interest" description="Disordered" evidence="1">
    <location>
        <begin position="40"/>
        <end position="89"/>
    </location>
</feature>
<feature type="compositionally biased region" description="Basic and acidic residues" evidence="1">
    <location>
        <begin position="71"/>
        <end position="89"/>
    </location>
</feature>
<evidence type="ECO:0000313" key="3">
    <source>
        <dbReference type="Proteomes" id="UP000244069"/>
    </source>
</evidence>
<protein>
    <submittedName>
        <fullName evidence="2">Uncharacterized protein</fullName>
    </submittedName>
</protein>
<evidence type="ECO:0000256" key="1">
    <source>
        <dbReference type="SAM" id="MobiDB-lite"/>
    </source>
</evidence>
<gene>
    <name evidence="2" type="ORF">C8N44_10836</name>
</gene>
<proteinExistence type="predicted"/>
<organism evidence="2 3">
    <name type="scientific">Allosediminivita pacifica</name>
    <dbReference type="NCBI Taxonomy" id="1267769"/>
    <lineage>
        <taxon>Bacteria</taxon>
        <taxon>Pseudomonadati</taxon>
        <taxon>Pseudomonadota</taxon>
        <taxon>Alphaproteobacteria</taxon>
        <taxon>Rhodobacterales</taxon>
        <taxon>Paracoccaceae</taxon>
        <taxon>Allosediminivita</taxon>
    </lineage>
</organism>
<dbReference type="EMBL" id="QBKN01000008">
    <property type="protein sequence ID" value="PTX48758.1"/>
    <property type="molecule type" value="Genomic_DNA"/>
</dbReference>
<feature type="compositionally biased region" description="Polar residues" evidence="1">
    <location>
        <begin position="40"/>
        <end position="51"/>
    </location>
</feature>
<accession>A0A2T6AY69</accession>
<sequence>MIVGAAPRMAAQDTGAFLRFPNGKPNSQKALCLKRVSASVTTVPPRSTHAQSHPRASRYRFVRPGSPSLARDQDTPVRKDSGSQEDPVK</sequence>
<evidence type="ECO:0000313" key="2">
    <source>
        <dbReference type="EMBL" id="PTX48758.1"/>
    </source>
</evidence>
<name>A0A2T6AY69_9RHOB</name>
<comment type="caution">
    <text evidence="2">The sequence shown here is derived from an EMBL/GenBank/DDBJ whole genome shotgun (WGS) entry which is preliminary data.</text>
</comment>